<proteinExistence type="predicted"/>
<comment type="caution">
    <text evidence="2">The sequence shown here is derived from an EMBL/GenBank/DDBJ whole genome shotgun (WGS) entry which is preliminary data.</text>
</comment>
<gene>
    <name evidence="2" type="ORF">Nlim_0731</name>
</gene>
<evidence type="ECO:0000313" key="2">
    <source>
        <dbReference type="EMBL" id="EGG42550.1"/>
    </source>
</evidence>
<protein>
    <recommendedName>
        <fullName evidence="3">DUF4064 domain-containing protein</fullName>
    </recommendedName>
</protein>
<sequence>MIPVLFIVARLDPLLAAIEFDTGRDLSEIAGLFIALGIISSTLSIFAVIVTFVIKNPKKVGRILFFMAFAILASSVLIGVVGVVFILISSKNAYKKRHY</sequence>
<name>F3KJS3_9ARCH</name>
<dbReference type="AlphaFoldDB" id="F3KJS3"/>
<feature type="transmembrane region" description="Helical" evidence="1">
    <location>
        <begin position="63"/>
        <end position="88"/>
    </location>
</feature>
<feature type="transmembrane region" description="Helical" evidence="1">
    <location>
        <begin position="32"/>
        <end position="54"/>
    </location>
</feature>
<organism evidence="2">
    <name type="scientific">Candidatus Nitrosarchaeum limnium SFB1</name>
    <dbReference type="NCBI Taxonomy" id="886738"/>
    <lineage>
        <taxon>Archaea</taxon>
        <taxon>Nitrososphaerota</taxon>
        <taxon>Nitrososphaeria</taxon>
        <taxon>Nitrosopumilales</taxon>
        <taxon>Nitrosopumilaceae</taxon>
        <taxon>Nitrosarchaeum</taxon>
    </lineage>
</organism>
<reference evidence="2" key="1">
    <citation type="journal article" date="2011" name="PLoS ONE">
        <title>Genome of a low-salinity ammonia-oxidizing archaeon determined by single-cell and metagenomic analysis.</title>
        <authorList>
            <person name="Blainey P.C."/>
            <person name="Mosier A.C."/>
            <person name="Potanina A."/>
            <person name="Francis C.A."/>
            <person name="Quake S.R."/>
        </authorList>
    </citation>
    <scope>NUCLEOTIDE SEQUENCE [LARGE SCALE GENOMIC DNA]</scope>
    <source>
        <strain evidence="2">SFB1</strain>
    </source>
</reference>
<dbReference type="HOGENOM" id="CLU_2313658_0_0_2"/>
<evidence type="ECO:0000256" key="1">
    <source>
        <dbReference type="SAM" id="Phobius"/>
    </source>
</evidence>
<keyword evidence="1" id="KW-0472">Membrane</keyword>
<accession>F3KJS3</accession>
<dbReference type="EMBL" id="AEGP01000029">
    <property type="protein sequence ID" value="EGG42550.1"/>
    <property type="molecule type" value="Genomic_DNA"/>
</dbReference>
<dbReference type="Proteomes" id="UP000004348">
    <property type="component" value="Chromosome"/>
</dbReference>
<keyword evidence="1" id="KW-0812">Transmembrane</keyword>
<evidence type="ECO:0008006" key="3">
    <source>
        <dbReference type="Google" id="ProtNLM"/>
    </source>
</evidence>
<keyword evidence="1" id="KW-1133">Transmembrane helix</keyword>